<accession>A0AAD5PJJ4</accession>
<reference evidence="1" key="2">
    <citation type="submission" date="2023-02" db="EMBL/GenBank/DDBJ databases">
        <authorList>
            <consortium name="DOE Joint Genome Institute"/>
            <person name="Mondo S.J."/>
            <person name="Chang Y."/>
            <person name="Wang Y."/>
            <person name="Ahrendt S."/>
            <person name="Andreopoulos W."/>
            <person name="Barry K."/>
            <person name="Beard J."/>
            <person name="Benny G.L."/>
            <person name="Blankenship S."/>
            <person name="Bonito G."/>
            <person name="Cuomo C."/>
            <person name="Desiro A."/>
            <person name="Gervers K.A."/>
            <person name="Hundley H."/>
            <person name="Kuo A."/>
            <person name="LaButti K."/>
            <person name="Lang B.F."/>
            <person name="Lipzen A."/>
            <person name="O'Donnell K."/>
            <person name="Pangilinan J."/>
            <person name="Reynolds N."/>
            <person name="Sandor L."/>
            <person name="Smith M.W."/>
            <person name="Tsang A."/>
            <person name="Grigoriev I.V."/>
            <person name="Stajich J.E."/>
            <person name="Spatafora J.W."/>
        </authorList>
    </citation>
    <scope>NUCLEOTIDE SEQUENCE</scope>
    <source>
        <strain evidence="1">RSA 2281</strain>
    </source>
</reference>
<proteinExistence type="predicted"/>
<evidence type="ECO:0000313" key="1">
    <source>
        <dbReference type="EMBL" id="KAI9278221.1"/>
    </source>
</evidence>
<keyword evidence="2" id="KW-1185">Reference proteome</keyword>
<sequence length="76" mass="8475">MPSQKIKGSGEKNLSRIQDDTGELDYLQNQLKRMDGLSDELIGILDGFDGRLMKLEASIRPIHKSTQNLTKLASSE</sequence>
<dbReference type="AlphaFoldDB" id="A0AAD5PJJ4"/>
<protein>
    <submittedName>
        <fullName evidence="1">Uncharacterized protein</fullName>
    </submittedName>
</protein>
<dbReference type="EMBL" id="JAIXMP010000001">
    <property type="protein sequence ID" value="KAI9278221.1"/>
    <property type="molecule type" value="Genomic_DNA"/>
</dbReference>
<comment type="caution">
    <text evidence="1">The sequence shown here is derived from an EMBL/GenBank/DDBJ whole genome shotgun (WGS) entry which is preliminary data.</text>
</comment>
<reference evidence="1" key="1">
    <citation type="journal article" date="2022" name="IScience">
        <title>Evolution of zygomycete secretomes and the origins of terrestrial fungal ecologies.</title>
        <authorList>
            <person name="Chang Y."/>
            <person name="Wang Y."/>
            <person name="Mondo S."/>
            <person name="Ahrendt S."/>
            <person name="Andreopoulos W."/>
            <person name="Barry K."/>
            <person name="Beard J."/>
            <person name="Benny G.L."/>
            <person name="Blankenship S."/>
            <person name="Bonito G."/>
            <person name="Cuomo C."/>
            <person name="Desiro A."/>
            <person name="Gervers K.A."/>
            <person name="Hundley H."/>
            <person name="Kuo A."/>
            <person name="LaButti K."/>
            <person name="Lang B.F."/>
            <person name="Lipzen A."/>
            <person name="O'Donnell K."/>
            <person name="Pangilinan J."/>
            <person name="Reynolds N."/>
            <person name="Sandor L."/>
            <person name="Smith M.E."/>
            <person name="Tsang A."/>
            <person name="Grigoriev I.V."/>
            <person name="Stajich J.E."/>
            <person name="Spatafora J.W."/>
        </authorList>
    </citation>
    <scope>NUCLEOTIDE SEQUENCE</scope>
    <source>
        <strain evidence="1">RSA 2281</strain>
    </source>
</reference>
<gene>
    <name evidence="1" type="ORF">BDA99DRAFT_728</name>
</gene>
<name>A0AAD5PJJ4_9FUNG</name>
<evidence type="ECO:0000313" key="2">
    <source>
        <dbReference type="Proteomes" id="UP001209540"/>
    </source>
</evidence>
<organism evidence="1 2">
    <name type="scientific">Phascolomyces articulosus</name>
    <dbReference type="NCBI Taxonomy" id="60185"/>
    <lineage>
        <taxon>Eukaryota</taxon>
        <taxon>Fungi</taxon>
        <taxon>Fungi incertae sedis</taxon>
        <taxon>Mucoromycota</taxon>
        <taxon>Mucoromycotina</taxon>
        <taxon>Mucoromycetes</taxon>
        <taxon>Mucorales</taxon>
        <taxon>Lichtheimiaceae</taxon>
        <taxon>Phascolomyces</taxon>
    </lineage>
</organism>
<dbReference type="Proteomes" id="UP001209540">
    <property type="component" value="Unassembled WGS sequence"/>
</dbReference>